<dbReference type="NCBIfam" id="NF006596">
    <property type="entry name" value="PRK09133.1"/>
    <property type="match status" value="1"/>
</dbReference>
<reference evidence="8 9" key="1">
    <citation type="journal article" date="2014" name="Genome Announc.">
        <title>Genome Sequence and Methylome of Soil Bacterium Gemmatirosa kalamazoonensis KBS708T, a Member of the Rarely Cultivated Gemmatimonadetes Phylum.</title>
        <authorList>
            <person name="Debruyn J.M."/>
            <person name="Radosevich M."/>
            <person name="Wommack K.E."/>
            <person name="Polson S.W."/>
            <person name="Hauser L.J."/>
            <person name="Fawaz M.N."/>
            <person name="Korlach J."/>
            <person name="Tsai Y.C."/>
        </authorList>
    </citation>
    <scope>NUCLEOTIDE SEQUENCE [LARGE SCALE GENOMIC DNA]</scope>
    <source>
        <strain evidence="8 9">KBS708</strain>
    </source>
</reference>
<dbReference type="InterPro" id="IPR011650">
    <property type="entry name" value="Peptidase_M20_dimer"/>
</dbReference>
<dbReference type="Pfam" id="PF07687">
    <property type="entry name" value="M20_dimer"/>
    <property type="match status" value="1"/>
</dbReference>
<evidence type="ECO:0000256" key="6">
    <source>
        <dbReference type="SAM" id="SignalP"/>
    </source>
</evidence>
<proteinExistence type="inferred from homology"/>
<dbReference type="PROSITE" id="PS00759">
    <property type="entry name" value="ARGE_DAPE_CPG2_2"/>
    <property type="match status" value="1"/>
</dbReference>
<evidence type="ECO:0000256" key="4">
    <source>
        <dbReference type="ARBA" id="ARBA00022801"/>
    </source>
</evidence>
<dbReference type="GO" id="GO:0008233">
    <property type="term" value="F:peptidase activity"/>
    <property type="evidence" value="ECO:0007669"/>
    <property type="project" value="UniProtKB-KW"/>
</dbReference>
<dbReference type="KEGG" id="gba:J421_1223"/>
<dbReference type="Pfam" id="PF01546">
    <property type="entry name" value="Peptidase_M20"/>
    <property type="match status" value="1"/>
</dbReference>
<sequence length="486" mass="51601">MTNDEPAPPRFPKSLMRRSLASVALLLAAPLGAQSSPLTPHQQLARSVYEELVEINTVDSVGNVTTAARAMAKRFRDAGFPASDVQVLVPPNHPDKGNLVVRYHGRAPNGSKPILLLAHLDVVAANRADWPRDPFTLHEENGYFLGRGTSDDKAMAAIFVANMLDWKKEGWVPERDVVLALTADEEGGPANGAEWLATEHKPLIDAAYAINEGGGGTLTPDGKPLFHSIQATEKVYTDYTFTVTNPGGHSSVPRPDNAIYQLAEALGRVQHYTFPVALNPITRGFFEQTAKVETRPEMAAAMRALAANPADATAAATLSKDDRYASMLRTSCVATRLAGGHANNALPQRATANVNCRIAPTSTSLETLAALQRAVGDTGVKIEIVGAPRVGATPSAIDPGLLGAVTSLTKQTWGDIPVIPTMSTGATDGRPLRAAGIPTYGVSGLFSVPGEGNAHGRDEKLRVKSFYDGLSFLDQLVRRVAGSPKA</sequence>
<comment type="similarity">
    <text evidence="1">Belongs to the peptidase M20A family.</text>
</comment>
<evidence type="ECO:0000256" key="2">
    <source>
        <dbReference type="ARBA" id="ARBA00022670"/>
    </source>
</evidence>
<keyword evidence="2" id="KW-0645">Protease</keyword>
<dbReference type="HOGENOM" id="CLU_021802_11_2_0"/>
<dbReference type="PANTHER" id="PTHR45962">
    <property type="entry name" value="N-FATTY-ACYL-AMINO ACID SYNTHASE/HYDROLASE PM20D1"/>
    <property type="match status" value="1"/>
</dbReference>
<dbReference type="Gene3D" id="1.10.150.900">
    <property type="match status" value="1"/>
</dbReference>
<evidence type="ECO:0000313" key="9">
    <source>
        <dbReference type="Proteomes" id="UP000019151"/>
    </source>
</evidence>
<dbReference type="PANTHER" id="PTHR45962:SF1">
    <property type="entry name" value="N-FATTY-ACYL-AMINO ACID SYNTHASE_HYDROLASE PM20D1"/>
    <property type="match status" value="1"/>
</dbReference>
<organism evidence="8 9">
    <name type="scientific">Gemmatirosa kalamazoonensis</name>
    <dbReference type="NCBI Taxonomy" id="861299"/>
    <lineage>
        <taxon>Bacteria</taxon>
        <taxon>Pseudomonadati</taxon>
        <taxon>Gemmatimonadota</taxon>
        <taxon>Gemmatimonadia</taxon>
        <taxon>Gemmatimonadales</taxon>
        <taxon>Gemmatimonadaceae</taxon>
        <taxon>Gemmatirosa</taxon>
    </lineage>
</organism>
<dbReference type="Gene3D" id="3.30.70.360">
    <property type="match status" value="1"/>
</dbReference>
<evidence type="ECO:0000256" key="3">
    <source>
        <dbReference type="ARBA" id="ARBA00022723"/>
    </source>
</evidence>
<keyword evidence="9" id="KW-1185">Reference proteome</keyword>
<keyword evidence="4" id="KW-0378">Hydrolase</keyword>
<dbReference type="PATRIC" id="fig|861299.3.peg.1239"/>
<dbReference type="InterPro" id="IPR047177">
    <property type="entry name" value="Pept_M20A"/>
</dbReference>
<dbReference type="AlphaFoldDB" id="W0REL2"/>
<dbReference type="PROSITE" id="PS00758">
    <property type="entry name" value="ARGE_DAPE_CPG2_1"/>
    <property type="match status" value="1"/>
</dbReference>
<evidence type="ECO:0000256" key="1">
    <source>
        <dbReference type="ARBA" id="ARBA00006247"/>
    </source>
</evidence>
<name>W0REL2_9BACT</name>
<keyword evidence="3" id="KW-0479">Metal-binding</keyword>
<dbReference type="InterPro" id="IPR001261">
    <property type="entry name" value="ArgE/DapE_CS"/>
</dbReference>
<feature type="domain" description="Peptidase M20 dimerisation" evidence="7">
    <location>
        <begin position="236"/>
        <end position="380"/>
    </location>
</feature>
<keyword evidence="5" id="KW-0862">Zinc</keyword>
<accession>W0REL2</accession>
<dbReference type="Proteomes" id="UP000019151">
    <property type="component" value="Chromosome"/>
</dbReference>
<evidence type="ECO:0000313" key="8">
    <source>
        <dbReference type="EMBL" id="AHG88760.1"/>
    </source>
</evidence>
<feature type="signal peptide" evidence="6">
    <location>
        <begin position="1"/>
        <end position="35"/>
    </location>
</feature>
<dbReference type="eggNOG" id="COG0624">
    <property type="taxonomic scope" value="Bacteria"/>
</dbReference>
<dbReference type="GO" id="GO:0046872">
    <property type="term" value="F:metal ion binding"/>
    <property type="evidence" value="ECO:0007669"/>
    <property type="project" value="UniProtKB-KW"/>
</dbReference>
<dbReference type="Gene3D" id="3.40.630.10">
    <property type="entry name" value="Zn peptidases"/>
    <property type="match status" value="1"/>
</dbReference>
<dbReference type="EMBL" id="CP007128">
    <property type="protein sequence ID" value="AHG88760.1"/>
    <property type="molecule type" value="Genomic_DNA"/>
</dbReference>
<dbReference type="InterPro" id="IPR002933">
    <property type="entry name" value="Peptidase_M20"/>
</dbReference>
<dbReference type="InParanoid" id="W0REL2"/>
<dbReference type="SUPFAM" id="SSF55031">
    <property type="entry name" value="Bacterial exopeptidase dimerisation domain"/>
    <property type="match status" value="1"/>
</dbReference>
<dbReference type="InterPro" id="IPR036264">
    <property type="entry name" value="Bact_exopeptidase_dim_dom"/>
</dbReference>
<evidence type="ECO:0000259" key="7">
    <source>
        <dbReference type="Pfam" id="PF07687"/>
    </source>
</evidence>
<dbReference type="GO" id="GO:0006508">
    <property type="term" value="P:proteolysis"/>
    <property type="evidence" value="ECO:0007669"/>
    <property type="project" value="UniProtKB-KW"/>
</dbReference>
<feature type="chain" id="PRO_5004794003" evidence="6">
    <location>
        <begin position="36"/>
        <end position="486"/>
    </location>
</feature>
<protein>
    <submittedName>
        <fullName evidence="8">Peptidase M20</fullName>
    </submittedName>
</protein>
<gene>
    <name evidence="8" type="ORF">J421_1223</name>
</gene>
<dbReference type="STRING" id="861299.J421_1223"/>
<keyword evidence="6" id="KW-0732">Signal</keyword>
<dbReference type="SUPFAM" id="SSF53187">
    <property type="entry name" value="Zn-dependent exopeptidases"/>
    <property type="match status" value="1"/>
</dbReference>
<evidence type="ECO:0000256" key="5">
    <source>
        <dbReference type="ARBA" id="ARBA00022833"/>
    </source>
</evidence>